<evidence type="ECO:0000313" key="2">
    <source>
        <dbReference type="EMBL" id="KAF3596720.1"/>
    </source>
</evidence>
<sequence>MGKRKKQKPKSPSSASSRGSSKSSANSTQTSGVKKHLTPVSAPSTPIENASAVIAIDSAIPSLSDPNLKTRSTVPDPIDATVAAPETALAVPSKTLVITGGETPVLTSNNLYAPTANAVNPEDATVAQPTEKQVAPFATPATTGGEIPVLASANPYARAALAVNPENANKASSSKLVVPEQLI</sequence>
<organism evidence="2 3">
    <name type="scientific">Brassica cretica</name>
    <name type="common">Mustard</name>
    <dbReference type="NCBI Taxonomy" id="69181"/>
    <lineage>
        <taxon>Eukaryota</taxon>
        <taxon>Viridiplantae</taxon>
        <taxon>Streptophyta</taxon>
        <taxon>Embryophyta</taxon>
        <taxon>Tracheophyta</taxon>
        <taxon>Spermatophyta</taxon>
        <taxon>Magnoliopsida</taxon>
        <taxon>eudicotyledons</taxon>
        <taxon>Gunneridae</taxon>
        <taxon>Pentapetalae</taxon>
        <taxon>rosids</taxon>
        <taxon>malvids</taxon>
        <taxon>Brassicales</taxon>
        <taxon>Brassicaceae</taxon>
        <taxon>Brassiceae</taxon>
        <taxon>Brassica</taxon>
    </lineage>
</organism>
<evidence type="ECO:0000256" key="1">
    <source>
        <dbReference type="SAM" id="MobiDB-lite"/>
    </source>
</evidence>
<feature type="compositionally biased region" description="Low complexity" evidence="1">
    <location>
        <begin position="10"/>
        <end position="31"/>
    </location>
</feature>
<dbReference type="EMBL" id="QGKV02000299">
    <property type="protein sequence ID" value="KAF3596720.1"/>
    <property type="molecule type" value="Genomic_DNA"/>
</dbReference>
<reference evidence="2 3" key="1">
    <citation type="journal article" date="2020" name="BMC Genomics">
        <title>Intraspecific diversification of the crop wild relative Brassica cretica Lam. using demographic model selection.</title>
        <authorList>
            <person name="Kioukis A."/>
            <person name="Michalopoulou V.A."/>
            <person name="Briers L."/>
            <person name="Pirintsos S."/>
            <person name="Studholme D.J."/>
            <person name="Pavlidis P."/>
            <person name="Sarris P.F."/>
        </authorList>
    </citation>
    <scope>NUCLEOTIDE SEQUENCE [LARGE SCALE GENOMIC DNA]</scope>
    <source>
        <strain evidence="3">cv. PFS-1207/04</strain>
    </source>
</reference>
<gene>
    <name evidence="2" type="ORF">DY000_02023217</name>
</gene>
<protein>
    <submittedName>
        <fullName evidence="2">Uncharacterized protein</fullName>
    </submittedName>
</protein>
<comment type="caution">
    <text evidence="2">The sequence shown here is derived from an EMBL/GenBank/DDBJ whole genome shotgun (WGS) entry which is preliminary data.</text>
</comment>
<feature type="region of interest" description="Disordered" evidence="1">
    <location>
        <begin position="1"/>
        <end position="46"/>
    </location>
</feature>
<evidence type="ECO:0000313" key="3">
    <source>
        <dbReference type="Proteomes" id="UP000266723"/>
    </source>
</evidence>
<dbReference type="Proteomes" id="UP000266723">
    <property type="component" value="Unassembled WGS sequence"/>
</dbReference>
<proteinExistence type="predicted"/>
<name>A0ABQ7EJ68_BRACR</name>
<accession>A0ABQ7EJ68</accession>
<keyword evidence="3" id="KW-1185">Reference proteome</keyword>